<dbReference type="PANTHER" id="PTHR37038:SF14">
    <property type="entry name" value="TRANSCRIPTIONAL ACTIVATOR"/>
    <property type="match status" value="1"/>
</dbReference>
<dbReference type="InterPro" id="IPR053163">
    <property type="entry name" value="HTH-type_regulator_Rgg"/>
</dbReference>
<dbReference type="CDD" id="cd00093">
    <property type="entry name" value="HTH_XRE"/>
    <property type="match status" value="1"/>
</dbReference>
<dbReference type="InterPro" id="IPR001387">
    <property type="entry name" value="Cro/C1-type_HTH"/>
</dbReference>
<comment type="caution">
    <text evidence="2">The sequence shown here is derived from an EMBL/GenBank/DDBJ whole genome shotgun (WGS) entry which is preliminary data.</text>
</comment>
<evidence type="ECO:0000313" key="3">
    <source>
        <dbReference type="Proteomes" id="UP000004959"/>
    </source>
</evidence>
<dbReference type="Proteomes" id="UP000004959">
    <property type="component" value="Chromosome"/>
</dbReference>
<dbReference type="SUPFAM" id="SSF47413">
    <property type="entry name" value="lambda repressor-like DNA-binding domains"/>
    <property type="match status" value="1"/>
</dbReference>
<dbReference type="Pfam" id="PF01381">
    <property type="entry name" value="HTH_3"/>
    <property type="match status" value="1"/>
</dbReference>
<reference evidence="2 3" key="1">
    <citation type="journal article" date="2012" name="PLoS ONE">
        <title>Functional divergence in the genus oenococcus as predicted by genome sequencing of the newly-described species, Oenococcus kitaharae.</title>
        <authorList>
            <person name="Borneman A.R."/>
            <person name="McCarthy J.M."/>
            <person name="Chambers P.J."/>
            <person name="Bartowsky E.J."/>
        </authorList>
    </citation>
    <scope>NUCLEOTIDE SEQUENCE [LARGE SCALE GENOMIC DNA]</scope>
    <source>
        <strain evidence="3">DSM17330</strain>
    </source>
</reference>
<dbReference type="eggNOG" id="COG1396">
    <property type="taxonomic scope" value="Bacteria"/>
</dbReference>
<organism evidence="2 3">
    <name type="scientific">Oenococcus kitaharae DSM 17330</name>
    <dbReference type="NCBI Taxonomy" id="1045004"/>
    <lineage>
        <taxon>Bacteria</taxon>
        <taxon>Bacillati</taxon>
        <taxon>Bacillota</taxon>
        <taxon>Bacilli</taxon>
        <taxon>Lactobacillales</taxon>
        <taxon>Lactobacillaceae</taxon>
        <taxon>Oenococcus</taxon>
    </lineage>
</organism>
<dbReference type="PANTHER" id="PTHR37038">
    <property type="entry name" value="TRANSCRIPTIONAL REGULATOR-RELATED"/>
    <property type="match status" value="1"/>
</dbReference>
<dbReference type="PATRIC" id="fig|1045004.4.peg.680"/>
<dbReference type="HOGENOM" id="CLU_053304_2_0_9"/>
<feature type="domain" description="HTH cro/C1-type" evidence="1">
    <location>
        <begin position="7"/>
        <end position="60"/>
    </location>
</feature>
<dbReference type="SUPFAM" id="SSF48452">
    <property type="entry name" value="TPR-like"/>
    <property type="match status" value="1"/>
</dbReference>
<dbReference type="PROSITE" id="PS50943">
    <property type="entry name" value="HTH_CROC1"/>
    <property type="match status" value="1"/>
</dbReference>
<protein>
    <submittedName>
        <fullName evidence="2">Xre family transcriptional regulator</fullName>
    </submittedName>
</protein>
<sequence length="308" mass="35089">MFLNKIIVARRKEMKISQIKLAAGICTQATISKLESQGLAPSPDILVRICKRLNLTLNDVFSDFNDEVKEALQNKIDQVFQLTSSYHFEKAAKLLDSIKENQARDKGLLNVLYYLKGNLALNWKKDFDEAQFFFNWILEHTANDQISYEQLFALKGLGIIYFEKNKSDLAAYYLDQINQVIVEDKKFPDNQISVHLLANLANFYASNKQFKKSLKASQAGLDIIKETKVFSYLEQLLYARAYALAQTEADSEQVKSLLQQAQAFARFSGNQSVIDYVDHYFQTGEFKAADRQEDAVADTESFPLPSGN</sequence>
<proteinExistence type="predicted"/>
<dbReference type="STRING" id="336988.NT96_08930"/>
<evidence type="ECO:0000313" key="2">
    <source>
        <dbReference type="EMBL" id="EHN58791.1"/>
    </source>
</evidence>
<dbReference type="GO" id="GO:0003677">
    <property type="term" value="F:DNA binding"/>
    <property type="evidence" value="ECO:0007669"/>
    <property type="project" value="InterPro"/>
</dbReference>
<dbReference type="InterPro" id="IPR010982">
    <property type="entry name" value="Lambda_DNA-bd_dom_sf"/>
</dbReference>
<dbReference type="AlphaFoldDB" id="G9WF71"/>
<keyword evidence="3" id="KW-1185">Reference proteome</keyword>
<accession>G9WF71</accession>
<dbReference type="EMBL" id="AFVZ01000001">
    <property type="protein sequence ID" value="EHN58791.1"/>
    <property type="molecule type" value="Genomic_DNA"/>
</dbReference>
<evidence type="ECO:0000259" key="1">
    <source>
        <dbReference type="PROSITE" id="PS50943"/>
    </source>
</evidence>
<dbReference type="Gene3D" id="1.25.40.10">
    <property type="entry name" value="Tetratricopeptide repeat domain"/>
    <property type="match status" value="1"/>
</dbReference>
<dbReference type="SMART" id="SM00530">
    <property type="entry name" value="HTH_XRE"/>
    <property type="match status" value="1"/>
</dbReference>
<gene>
    <name evidence="2" type="ORF">OKIT_0680</name>
</gene>
<dbReference type="InterPro" id="IPR011990">
    <property type="entry name" value="TPR-like_helical_dom_sf"/>
</dbReference>
<dbReference type="RefSeq" id="WP_007745311.1">
    <property type="nucleotide sequence ID" value="NZ_CM001398.1"/>
</dbReference>
<name>G9WF71_9LACO</name>